<evidence type="ECO:0000256" key="1">
    <source>
        <dbReference type="SAM" id="MobiDB-lite"/>
    </source>
</evidence>
<dbReference type="InterPro" id="IPR042067">
    <property type="entry name" value="Sip3_PH"/>
</dbReference>
<proteinExistence type="predicted"/>
<dbReference type="Gene3D" id="1.20.1270.60">
    <property type="entry name" value="Arfaptin homology (AH) domain/BAR domain"/>
    <property type="match status" value="1"/>
</dbReference>
<dbReference type="AlphaFoldDB" id="A0A4P6XMG3"/>
<dbReference type="STRING" id="2163413.A0A4P6XMG3"/>
<dbReference type="EMBL" id="CP034458">
    <property type="protein sequence ID" value="QBM88602.1"/>
    <property type="molecule type" value="Genomic_DNA"/>
</dbReference>
<gene>
    <name evidence="4" type="primary">MPUL0C05760</name>
    <name evidence="4" type="ORF">METSCH_C05760</name>
</gene>
<dbReference type="InterPro" id="IPR001849">
    <property type="entry name" value="PH_domain"/>
</dbReference>
<feature type="transmembrane region" description="Helical" evidence="2">
    <location>
        <begin position="1006"/>
        <end position="1026"/>
    </location>
</feature>
<dbReference type="InterPro" id="IPR011993">
    <property type="entry name" value="PH-like_dom_sf"/>
</dbReference>
<dbReference type="SUPFAM" id="SSF50729">
    <property type="entry name" value="PH domain-like"/>
    <property type="match status" value="1"/>
</dbReference>
<keyword evidence="5" id="KW-1185">Reference proteome</keyword>
<dbReference type="PROSITE" id="PS50003">
    <property type="entry name" value="PH_DOMAIN"/>
    <property type="match status" value="1"/>
</dbReference>
<organism evidence="4 5">
    <name type="scientific">Metschnikowia aff. pulcherrima</name>
    <dbReference type="NCBI Taxonomy" id="2163413"/>
    <lineage>
        <taxon>Eukaryota</taxon>
        <taxon>Fungi</taxon>
        <taxon>Dikarya</taxon>
        <taxon>Ascomycota</taxon>
        <taxon>Saccharomycotina</taxon>
        <taxon>Pichiomycetes</taxon>
        <taxon>Metschnikowiaceae</taxon>
        <taxon>Metschnikowia</taxon>
    </lineage>
</organism>
<evidence type="ECO:0000256" key="2">
    <source>
        <dbReference type="SAM" id="Phobius"/>
    </source>
</evidence>
<dbReference type="SUPFAM" id="SSF103657">
    <property type="entry name" value="BAR/IMD domain-like"/>
    <property type="match status" value="1"/>
</dbReference>
<evidence type="ECO:0000259" key="3">
    <source>
        <dbReference type="PROSITE" id="PS50003"/>
    </source>
</evidence>
<keyword evidence="2" id="KW-0472">Membrane</keyword>
<dbReference type="Proteomes" id="UP000292447">
    <property type="component" value="Chromosome III"/>
</dbReference>
<reference evidence="5" key="1">
    <citation type="submission" date="2019-03" db="EMBL/GenBank/DDBJ databases">
        <title>Snf2 controls pulcherriminic acid biosynthesis and connects pigmentation and antifungal activity of the yeast Metschnikowia pulcherrima.</title>
        <authorList>
            <person name="Gore-Lloyd D."/>
            <person name="Sumann I."/>
            <person name="Brachmann A.O."/>
            <person name="Schneeberger K."/>
            <person name="Ortiz-Merino R.A."/>
            <person name="Moreno-Beltran M."/>
            <person name="Schlaefli M."/>
            <person name="Kirner P."/>
            <person name="Santos Kron A."/>
            <person name="Wolfe K.H."/>
            <person name="Piel J."/>
            <person name="Ahrens C.H."/>
            <person name="Henk D."/>
            <person name="Freimoser F.M."/>
        </authorList>
    </citation>
    <scope>NUCLEOTIDE SEQUENCE [LARGE SCALE GENOMIC DNA]</scope>
    <source>
        <strain evidence="5">APC 1.2</strain>
    </source>
</reference>
<dbReference type="Gene3D" id="2.30.29.30">
    <property type="entry name" value="Pleckstrin-homology domain (PH domain)/Phosphotyrosine-binding domain (PTB)"/>
    <property type="match status" value="1"/>
</dbReference>
<evidence type="ECO:0000313" key="5">
    <source>
        <dbReference type="Proteomes" id="UP000292447"/>
    </source>
</evidence>
<dbReference type="SMART" id="SM00233">
    <property type="entry name" value="PH"/>
    <property type="match status" value="1"/>
</dbReference>
<accession>A0A4P6XMG3</accession>
<feature type="domain" description="PH" evidence="3">
    <location>
        <begin position="334"/>
        <end position="435"/>
    </location>
</feature>
<feature type="region of interest" description="Disordered" evidence="1">
    <location>
        <begin position="1"/>
        <end position="43"/>
    </location>
</feature>
<sequence length="1199" mass="135356">MPQSHAAVPGDSKGTDPAPFPNLTRPTTELAQNGPKMAENGTKKTKIEKEYHFKLTAVAYNEAALDLPLFRASVNHLDTQLAQTEDWFMALANLFLKVPKKIEEFSSVYTILDYLVPSFLQDSLVDQEYCLATLYESRKTLKSLWATAFSVFKINVSTLENRKVEFALRVARYRRLKRRFLACQEKYDHYHEIHMGTPKYKDARLFYEDSLQLAQVRREYVLLSLELVCETQRLVHNINKTILALNELFWKIKIENLGGGLLDQAQLDDVWLLVRRVRAWHDACEGANTNLAAEMKQARQGVEKEAASIEPLLPQDFRPDFINSRVLDDINEPAAEKYGYLCMKTFSEKSLKPVWIKRWAFVQNGVLGFLVLSPSLESVQETDKIGVLLCNVKYAPNEDRHFCFEIKTIDTTITLQAETLHELKLWLKVFENARTRIIDETHEMHALLDVASSRYPPTISEFLAATNTPTDREITSKRTFNSVGHMVTSKKLSRHLEQNEAFFQKYIFDSIGRIHLPVVTSATRSALIAASLADAPAFPTALEANIAGLVNLALTSMGPRKGPFLVEDLQPAQTKQVGGGIIYPHNFPNAWIAKDLQMRALFGATVGPNEYCLVSYNCLLSPNESQELRATHFVTQINLYSYIHTLGFVSMAKVPLNKFVEATCVSSKRQDIVRLILVHGQLVMKLFLDNGMLVERKLNFLFENLASDLPMGTVDTISQILAIEEKFAQDEKAAKAKPTLTGSPTHFEYVNAGAKSQALESFNFENKLPKLATRTVNLPAKAVFHVLCGSESAILNALNAMVEVQSSERSLWRKSPNESDYLIRDNVSLFRLPTGQSGKLCVKQEIEIHAENEFYSIKVTKLALKVTCGPRLLFVTRVTIQRLEAERCAVKIYGEPVISGTPFYTSVTQRLCRVFLKGFTRHVFKEIDVSTNIIGSKGKILKAVYFYGKILVAHDPYEPLVMDPVPVGRITLFKMSLQLMAADAVRGLTTWCFVVVNAVKYVLRQVSLHAGLFGVIALLMLSNIYLSGLSARNYWLSRQSGLLAKELLTTEPVTIQRAIYSRDVQDLINDKIALSEGSACFQVFKNESVVLNYYKYTGWNGLFQQPVSLKRQDLRDKLHAIARERNDLLVSLKMLNHLEEEEAKAEWQDWLLNELATCSQIVGQTFSTQESSELNSTMEVLAKYCDSCSRELASVSGIF</sequence>
<keyword evidence="2" id="KW-1133">Transmembrane helix</keyword>
<keyword evidence="2" id="KW-0812">Transmembrane</keyword>
<name>A0A4P6XMG3_9ASCO</name>
<dbReference type="Pfam" id="PF00169">
    <property type="entry name" value="PH"/>
    <property type="match status" value="1"/>
</dbReference>
<protein>
    <submittedName>
        <fullName evidence="4">PH domain-containing protein</fullName>
    </submittedName>
</protein>
<dbReference type="CDD" id="cd13280">
    <property type="entry name" value="PH_SIP3"/>
    <property type="match status" value="1"/>
</dbReference>
<dbReference type="InterPro" id="IPR027267">
    <property type="entry name" value="AH/BAR_dom_sf"/>
</dbReference>
<evidence type="ECO:0000313" key="4">
    <source>
        <dbReference type="EMBL" id="QBM88602.1"/>
    </source>
</evidence>
<dbReference type="PANTHER" id="PTHR14248">
    <property type="entry name" value="CYCLIN Y, ISOFORM A"/>
    <property type="match status" value="1"/>
</dbReference>